<dbReference type="PANTHER" id="PTHR24148:SF73">
    <property type="entry name" value="HET DOMAIN PROTEIN (AFU_ORTHOLOGUE AFUA_8G01020)"/>
    <property type="match status" value="1"/>
</dbReference>
<proteinExistence type="predicted"/>
<feature type="non-terminal residue" evidence="2">
    <location>
        <position position="94"/>
    </location>
</feature>
<feature type="non-terminal residue" evidence="2">
    <location>
        <position position="1"/>
    </location>
</feature>
<dbReference type="InterPro" id="IPR010730">
    <property type="entry name" value="HET"/>
</dbReference>
<sequence length="94" mass="10655">YEALSYVWGCQEPPRSLWLSGKNSGLLSIGPNLYDALERLRPVPGQEARTLWADQICINQTDLEERNAHVLMMGDIFKGARKVLIWLGQEVNTL</sequence>
<evidence type="ECO:0000313" key="3">
    <source>
        <dbReference type="Proteomes" id="UP000799750"/>
    </source>
</evidence>
<feature type="domain" description="Heterokaryon incompatibility" evidence="1">
    <location>
        <begin position="1"/>
        <end position="91"/>
    </location>
</feature>
<evidence type="ECO:0000259" key="1">
    <source>
        <dbReference type="Pfam" id="PF06985"/>
    </source>
</evidence>
<keyword evidence="3" id="KW-1185">Reference proteome</keyword>
<accession>A0A6A6QBJ6</accession>
<dbReference type="PANTHER" id="PTHR24148">
    <property type="entry name" value="ANKYRIN REPEAT DOMAIN-CONTAINING PROTEIN 39 HOMOLOG-RELATED"/>
    <property type="match status" value="1"/>
</dbReference>
<gene>
    <name evidence="2" type="ORF">BU16DRAFT_439697</name>
</gene>
<dbReference type="AlphaFoldDB" id="A0A6A6QBJ6"/>
<dbReference type="EMBL" id="MU004200">
    <property type="protein sequence ID" value="KAF2488837.1"/>
    <property type="molecule type" value="Genomic_DNA"/>
</dbReference>
<dbReference type="InterPro" id="IPR052895">
    <property type="entry name" value="HetReg/Transcr_Mod"/>
</dbReference>
<reference evidence="2" key="1">
    <citation type="journal article" date="2020" name="Stud. Mycol.">
        <title>101 Dothideomycetes genomes: a test case for predicting lifestyles and emergence of pathogens.</title>
        <authorList>
            <person name="Haridas S."/>
            <person name="Albert R."/>
            <person name="Binder M."/>
            <person name="Bloem J."/>
            <person name="Labutti K."/>
            <person name="Salamov A."/>
            <person name="Andreopoulos B."/>
            <person name="Baker S."/>
            <person name="Barry K."/>
            <person name="Bills G."/>
            <person name="Bluhm B."/>
            <person name="Cannon C."/>
            <person name="Castanera R."/>
            <person name="Culley D."/>
            <person name="Daum C."/>
            <person name="Ezra D."/>
            <person name="Gonzalez J."/>
            <person name="Henrissat B."/>
            <person name="Kuo A."/>
            <person name="Liang C."/>
            <person name="Lipzen A."/>
            <person name="Lutzoni F."/>
            <person name="Magnuson J."/>
            <person name="Mondo S."/>
            <person name="Nolan M."/>
            <person name="Ohm R."/>
            <person name="Pangilinan J."/>
            <person name="Park H.-J."/>
            <person name="Ramirez L."/>
            <person name="Alfaro M."/>
            <person name="Sun H."/>
            <person name="Tritt A."/>
            <person name="Yoshinaga Y."/>
            <person name="Zwiers L.-H."/>
            <person name="Turgeon B."/>
            <person name="Goodwin S."/>
            <person name="Spatafora J."/>
            <person name="Crous P."/>
            <person name="Grigoriev I."/>
        </authorList>
    </citation>
    <scope>NUCLEOTIDE SEQUENCE</scope>
    <source>
        <strain evidence="2">CBS 269.34</strain>
    </source>
</reference>
<evidence type="ECO:0000313" key="2">
    <source>
        <dbReference type="EMBL" id="KAF2488837.1"/>
    </source>
</evidence>
<dbReference type="Pfam" id="PF06985">
    <property type="entry name" value="HET"/>
    <property type="match status" value="1"/>
</dbReference>
<organism evidence="2 3">
    <name type="scientific">Lophium mytilinum</name>
    <dbReference type="NCBI Taxonomy" id="390894"/>
    <lineage>
        <taxon>Eukaryota</taxon>
        <taxon>Fungi</taxon>
        <taxon>Dikarya</taxon>
        <taxon>Ascomycota</taxon>
        <taxon>Pezizomycotina</taxon>
        <taxon>Dothideomycetes</taxon>
        <taxon>Pleosporomycetidae</taxon>
        <taxon>Mytilinidiales</taxon>
        <taxon>Mytilinidiaceae</taxon>
        <taxon>Lophium</taxon>
    </lineage>
</organism>
<dbReference type="OrthoDB" id="3553147at2759"/>
<protein>
    <submittedName>
        <fullName evidence="2">Heterokaryon incompatibility</fullName>
    </submittedName>
</protein>
<name>A0A6A6QBJ6_9PEZI</name>
<dbReference type="Proteomes" id="UP000799750">
    <property type="component" value="Unassembled WGS sequence"/>
</dbReference>